<proteinExistence type="predicted"/>
<accession>A0ACA9P3E9</accession>
<keyword evidence="2" id="KW-1185">Reference proteome</keyword>
<evidence type="ECO:0000313" key="1">
    <source>
        <dbReference type="EMBL" id="CAG8687671.1"/>
    </source>
</evidence>
<sequence>AGLIIAETWRSSRSETKRRVNVNDKIEDLEERLDRLIGMVEAIGEHLETVGKNVEIETAKTEELSRVLLKVVDIGIRGGWAEFKEHPIQLPYPDLEKFKARPLSHNVQAGTSTALETGHAARMANIAAIISHYENAKSALKEDANRATLAPETSLRKQ</sequence>
<protein>
    <submittedName>
        <fullName evidence="1">9106_t:CDS:1</fullName>
    </submittedName>
</protein>
<gene>
    <name evidence="1" type="ORF">ACOLOM_LOCUS9679</name>
</gene>
<feature type="non-terminal residue" evidence="1">
    <location>
        <position position="1"/>
    </location>
</feature>
<dbReference type="Proteomes" id="UP000789525">
    <property type="component" value="Unassembled WGS sequence"/>
</dbReference>
<evidence type="ECO:0000313" key="2">
    <source>
        <dbReference type="Proteomes" id="UP000789525"/>
    </source>
</evidence>
<name>A0ACA9P3E9_9GLOM</name>
<comment type="caution">
    <text evidence="1">The sequence shown here is derived from an EMBL/GenBank/DDBJ whole genome shotgun (WGS) entry which is preliminary data.</text>
</comment>
<organism evidence="1 2">
    <name type="scientific">Acaulospora colombiana</name>
    <dbReference type="NCBI Taxonomy" id="27376"/>
    <lineage>
        <taxon>Eukaryota</taxon>
        <taxon>Fungi</taxon>
        <taxon>Fungi incertae sedis</taxon>
        <taxon>Mucoromycota</taxon>
        <taxon>Glomeromycotina</taxon>
        <taxon>Glomeromycetes</taxon>
        <taxon>Diversisporales</taxon>
        <taxon>Acaulosporaceae</taxon>
        <taxon>Acaulospora</taxon>
    </lineage>
</organism>
<reference evidence="1" key="1">
    <citation type="submission" date="2021-06" db="EMBL/GenBank/DDBJ databases">
        <authorList>
            <person name="Kallberg Y."/>
            <person name="Tangrot J."/>
            <person name="Rosling A."/>
        </authorList>
    </citation>
    <scope>NUCLEOTIDE SEQUENCE</scope>
    <source>
        <strain evidence="1">CL356</strain>
    </source>
</reference>
<dbReference type="EMBL" id="CAJVPT010028738">
    <property type="protein sequence ID" value="CAG8687671.1"/>
    <property type="molecule type" value="Genomic_DNA"/>
</dbReference>